<dbReference type="InterPro" id="IPR000172">
    <property type="entry name" value="GMC_OxRdtase_N"/>
</dbReference>
<feature type="binding site" evidence="5">
    <location>
        <position position="481"/>
    </location>
    <ligand>
        <name>substrate</name>
    </ligand>
</feature>
<dbReference type="PANTHER" id="PTHR11552">
    <property type="entry name" value="GLUCOSE-METHANOL-CHOLINE GMC OXIDOREDUCTASE"/>
    <property type="match status" value="1"/>
</dbReference>
<feature type="domain" description="Glucose-methanol-choline oxidoreductase N-terminal" evidence="8">
    <location>
        <begin position="289"/>
        <end position="303"/>
    </location>
</feature>
<dbReference type="PIRSF" id="PIRSF000137">
    <property type="entry name" value="Alcohol_oxidase"/>
    <property type="match status" value="1"/>
</dbReference>
<evidence type="ECO:0000256" key="5">
    <source>
        <dbReference type="PIRSR" id="PIRSR000137-2"/>
    </source>
</evidence>
<feature type="binding site" evidence="5">
    <location>
        <position position="254"/>
    </location>
    <ligand>
        <name>FAD</name>
        <dbReference type="ChEBI" id="CHEBI:57692"/>
    </ligand>
</feature>
<dbReference type="Pfam" id="PF05199">
    <property type="entry name" value="GMC_oxred_C"/>
    <property type="match status" value="1"/>
</dbReference>
<dbReference type="InterPro" id="IPR007867">
    <property type="entry name" value="GMC_OxRtase_C"/>
</dbReference>
<evidence type="ECO:0000259" key="7">
    <source>
        <dbReference type="PROSITE" id="PS00623"/>
    </source>
</evidence>
<keyword evidence="4 5" id="KW-0274">FAD</keyword>
<dbReference type="PROSITE" id="PS00623">
    <property type="entry name" value="GMC_OXRED_1"/>
    <property type="match status" value="1"/>
</dbReference>
<dbReference type="Gene3D" id="3.30.560.10">
    <property type="entry name" value="Glucose Oxidase, domain 3"/>
    <property type="match status" value="1"/>
</dbReference>
<accession>A0A933W032</accession>
<dbReference type="InterPro" id="IPR012132">
    <property type="entry name" value="GMC_OxRdtase"/>
</dbReference>
<dbReference type="Gene3D" id="3.50.50.60">
    <property type="entry name" value="FAD/NAD(P)-binding domain"/>
    <property type="match status" value="1"/>
</dbReference>
<dbReference type="SUPFAM" id="SSF51905">
    <property type="entry name" value="FAD/NAD(P)-binding domain"/>
    <property type="match status" value="1"/>
</dbReference>
<evidence type="ECO:0000256" key="3">
    <source>
        <dbReference type="ARBA" id="ARBA00022630"/>
    </source>
</evidence>
<dbReference type="Pfam" id="PF00732">
    <property type="entry name" value="GMC_oxred_N"/>
    <property type="match status" value="1"/>
</dbReference>
<dbReference type="AlphaFoldDB" id="A0A933W032"/>
<comment type="cofactor">
    <cofactor evidence="1 5">
        <name>FAD</name>
        <dbReference type="ChEBI" id="CHEBI:57692"/>
    </cofactor>
</comment>
<evidence type="ECO:0000259" key="8">
    <source>
        <dbReference type="PROSITE" id="PS00624"/>
    </source>
</evidence>
<sequence>MTSKMNRRQFIGRTAVAAGVLTATGGLPGASINTADALDASYDYIICGAGSAGCVLANRLTENGARVLLIEAGGPDNSEKISTPIRVIELWNSPYDWAYWTTPQKHANNRRLFWPRGKTLGGSSSLNGMIYVRGAPTDYDRWASWGNAGWDWKSVLPYFLKSEDYDGEPSEYHATGGLLHVTSEVRPHPVNLAMMEAAVQAGHPYNPDCNGATQMGVGFCDLNTRGGLRQSTAVAFLRPALERPNLTVITNARVHKVEIAGGRATGVTYMQQGSLHTVTASREVIVSGGAIESPRVLMLSGIGPRAQLEKLGIAVKRELPGVGQNLHDHTLLPVTWEASKPVPPPNNMGVTPLHVHLFAKTSPDRPEPDMQPLGLFGPYYAPEQDASVANAFTFNAGGVKPTSRGEIRLTSADPAADIELDINVLATDYDVATLVTCIKMLRKVADQPALKAWIKREIYPGPAAQSDAQLAAYARSAVMSYHHQCGTCKMGVDKLAVVDPQLRVHGVAGLRVVDASILPEVTTGNTNAPVIMIAEKAADMIKAERA</sequence>
<dbReference type="EMBL" id="JACRJB010000002">
    <property type="protein sequence ID" value="MBI5127898.1"/>
    <property type="molecule type" value="Genomic_DNA"/>
</dbReference>
<proteinExistence type="inferred from homology"/>
<evidence type="ECO:0000256" key="1">
    <source>
        <dbReference type="ARBA" id="ARBA00001974"/>
    </source>
</evidence>
<feature type="domain" description="Glucose-methanol-choline oxidoreductase N-terminal" evidence="7">
    <location>
        <begin position="117"/>
        <end position="140"/>
    </location>
</feature>
<evidence type="ECO:0000256" key="4">
    <source>
        <dbReference type="ARBA" id="ARBA00022827"/>
    </source>
</evidence>
<evidence type="ECO:0000313" key="10">
    <source>
        <dbReference type="Proteomes" id="UP000782519"/>
    </source>
</evidence>
<dbReference type="GO" id="GO:0050660">
    <property type="term" value="F:flavin adenine dinucleotide binding"/>
    <property type="evidence" value="ECO:0007669"/>
    <property type="project" value="InterPro"/>
</dbReference>
<reference evidence="9" key="1">
    <citation type="submission" date="2020-07" db="EMBL/GenBank/DDBJ databases">
        <title>Huge and variable diversity of episymbiotic CPR bacteria and DPANN archaea in groundwater ecosystems.</title>
        <authorList>
            <person name="He C.Y."/>
            <person name="Keren R."/>
            <person name="Whittaker M."/>
            <person name="Farag I.F."/>
            <person name="Doudna J."/>
            <person name="Cate J.H.D."/>
            <person name="Banfield J.F."/>
        </authorList>
    </citation>
    <scope>NUCLEOTIDE SEQUENCE</scope>
    <source>
        <strain evidence="9">NC_groundwater_1818_Pr3_B-0.1um_66_35</strain>
    </source>
</reference>
<dbReference type="InterPro" id="IPR006311">
    <property type="entry name" value="TAT_signal"/>
</dbReference>
<dbReference type="SUPFAM" id="SSF54373">
    <property type="entry name" value="FAD-linked reductases, C-terminal domain"/>
    <property type="match status" value="1"/>
</dbReference>
<organism evidence="9 10">
    <name type="scientific">Rhodopseudomonas palustris</name>
    <dbReference type="NCBI Taxonomy" id="1076"/>
    <lineage>
        <taxon>Bacteria</taxon>
        <taxon>Pseudomonadati</taxon>
        <taxon>Pseudomonadota</taxon>
        <taxon>Alphaproteobacteria</taxon>
        <taxon>Hyphomicrobiales</taxon>
        <taxon>Nitrobacteraceae</taxon>
        <taxon>Rhodopseudomonas</taxon>
    </lineage>
</organism>
<evidence type="ECO:0000256" key="6">
    <source>
        <dbReference type="RuleBase" id="RU003968"/>
    </source>
</evidence>
<evidence type="ECO:0000313" key="9">
    <source>
        <dbReference type="EMBL" id="MBI5127898.1"/>
    </source>
</evidence>
<dbReference type="Proteomes" id="UP000782519">
    <property type="component" value="Unassembled WGS sequence"/>
</dbReference>
<evidence type="ECO:0000256" key="2">
    <source>
        <dbReference type="ARBA" id="ARBA00010790"/>
    </source>
</evidence>
<dbReference type="InterPro" id="IPR036188">
    <property type="entry name" value="FAD/NAD-bd_sf"/>
</dbReference>
<dbReference type="PROSITE" id="PS00624">
    <property type="entry name" value="GMC_OXRED_2"/>
    <property type="match status" value="1"/>
</dbReference>
<keyword evidence="3 6" id="KW-0285">Flavoprotein</keyword>
<dbReference type="PANTHER" id="PTHR11552:SF147">
    <property type="entry name" value="CHOLINE DEHYDROGENASE, MITOCHONDRIAL"/>
    <property type="match status" value="1"/>
</dbReference>
<gene>
    <name evidence="9" type="ORF">HZA66_00505</name>
</gene>
<dbReference type="GO" id="GO:0016614">
    <property type="term" value="F:oxidoreductase activity, acting on CH-OH group of donors"/>
    <property type="evidence" value="ECO:0007669"/>
    <property type="project" value="InterPro"/>
</dbReference>
<comment type="caution">
    <text evidence="9">The sequence shown here is derived from an EMBL/GenBank/DDBJ whole genome shotgun (WGS) entry which is preliminary data.</text>
</comment>
<protein>
    <submittedName>
        <fullName evidence="9">GMC family oxidoreductase N-terminal domain-containing protein</fullName>
    </submittedName>
</protein>
<dbReference type="PROSITE" id="PS51318">
    <property type="entry name" value="TAT"/>
    <property type="match status" value="1"/>
</dbReference>
<comment type="similarity">
    <text evidence="2 6">Belongs to the GMC oxidoreductase family.</text>
</comment>
<name>A0A933W032_RHOPL</name>